<keyword evidence="2" id="KW-1185">Reference proteome</keyword>
<dbReference type="EMBL" id="NJES01000025">
    <property type="protein sequence ID" value="PHH80123.1"/>
    <property type="molecule type" value="Genomic_DNA"/>
</dbReference>
<organism evidence="1 2">
    <name type="scientific">Ophiocordyceps camponoti-rufipedis</name>
    <dbReference type="NCBI Taxonomy" id="2004952"/>
    <lineage>
        <taxon>Eukaryota</taxon>
        <taxon>Fungi</taxon>
        <taxon>Dikarya</taxon>
        <taxon>Ascomycota</taxon>
        <taxon>Pezizomycotina</taxon>
        <taxon>Sordariomycetes</taxon>
        <taxon>Hypocreomycetidae</taxon>
        <taxon>Hypocreales</taxon>
        <taxon>Ophiocordycipitaceae</taxon>
        <taxon>Ophiocordyceps</taxon>
    </lineage>
</organism>
<gene>
    <name evidence="1" type="ORF">CDD80_2811</name>
</gene>
<dbReference type="Proteomes" id="UP000226431">
    <property type="component" value="Unassembled WGS sequence"/>
</dbReference>
<proteinExistence type="predicted"/>
<name>A0A2C5ZJT5_9HYPO</name>
<comment type="caution">
    <text evidence="1">The sequence shown here is derived from an EMBL/GenBank/DDBJ whole genome shotgun (WGS) entry which is preliminary data.</text>
</comment>
<protein>
    <submittedName>
        <fullName evidence="1">Uncharacterized protein</fullName>
    </submittedName>
</protein>
<dbReference type="AlphaFoldDB" id="A0A2C5ZJT5"/>
<evidence type="ECO:0000313" key="2">
    <source>
        <dbReference type="Proteomes" id="UP000226431"/>
    </source>
</evidence>
<reference evidence="1 2" key="1">
    <citation type="submission" date="2017-06" db="EMBL/GenBank/DDBJ databases">
        <title>Ant-infecting Ophiocordyceps genomes reveal a high diversity of potential behavioral manipulation genes and a possible major role for enterotoxins.</title>
        <authorList>
            <person name="De Bekker C."/>
            <person name="Evans H.C."/>
            <person name="Brachmann A."/>
            <person name="Hughes D.P."/>
        </authorList>
    </citation>
    <scope>NUCLEOTIDE SEQUENCE [LARGE SCALE GENOMIC DNA]</scope>
    <source>
        <strain evidence="1 2">Map16</strain>
    </source>
</reference>
<evidence type="ECO:0000313" key="1">
    <source>
        <dbReference type="EMBL" id="PHH80123.1"/>
    </source>
</evidence>
<accession>A0A2C5ZJT5</accession>
<sequence length="97" mass="10746">MKLLILFAAVAAASEIPLLRLCYGLDMRKCFTTPGYPNQCQALYPEGGEGQRPKSGRIETGGFCMIYSDDKCLGDSVVLDESGYTFAFPFQPRSYRC</sequence>